<sequence length="193" mass="19183">MASVLALGAGAPAAQAALQGATYRFGVPVAGDINNPLPGTYTDPANPSVCVNRSAGCPAFGLSVGFSFTDLTATTARITFAVAGGANASGPFQITLGNFVTVDGATVTDIVSGSGQSFDGSFGLQNWDGTTATFIATPVTSPFSPLVFAAPGRTIFISFDVTLQPAAPVPAPPALPLLGAGLLGLLALVRRPA</sequence>
<evidence type="ECO:0008006" key="4">
    <source>
        <dbReference type="Google" id="ProtNLM"/>
    </source>
</evidence>
<proteinExistence type="predicted"/>
<comment type="caution">
    <text evidence="2">The sequence shown here is derived from an EMBL/GenBank/DDBJ whole genome shotgun (WGS) entry which is preliminary data.</text>
</comment>
<evidence type="ECO:0000313" key="2">
    <source>
        <dbReference type="EMBL" id="MBK1661296.1"/>
    </source>
</evidence>
<accession>A0ABS1D4A2</accession>
<keyword evidence="3" id="KW-1185">Reference proteome</keyword>
<name>A0ABS1D4A2_9PROT</name>
<keyword evidence="1" id="KW-0732">Signal</keyword>
<dbReference type="Proteomes" id="UP000697995">
    <property type="component" value="Unassembled WGS sequence"/>
</dbReference>
<gene>
    <name evidence="2" type="ORF">CKO45_24100</name>
</gene>
<evidence type="ECO:0000313" key="3">
    <source>
        <dbReference type="Proteomes" id="UP000697995"/>
    </source>
</evidence>
<dbReference type="EMBL" id="NRSG01000280">
    <property type="protein sequence ID" value="MBK1661296.1"/>
    <property type="molecule type" value="Genomic_DNA"/>
</dbReference>
<organism evidence="2 3">
    <name type="scientific">Paracraurococcus ruber</name>
    <dbReference type="NCBI Taxonomy" id="77675"/>
    <lineage>
        <taxon>Bacteria</taxon>
        <taxon>Pseudomonadati</taxon>
        <taxon>Pseudomonadota</taxon>
        <taxon>Alphaproteobacteria</taxon>
        <taxon>Acetobacterales</taxon>
        <taxon>Roseomonadaceae</taxon>
        <taxon>Paracraurococcus</taxon>
    </lineage>
</organism>
<evidence type="ECO:0000256" key="1">
    <source>
        <dbReference type="SAM" id="SignalP"/>
    </source>
</evidence>
<feature type="chain" id="PRO_5045362802" description="PEP-CTERM protein-sorting domain-containing protein" evidence="1">
    <location>
        <begin position="17"/>
        <end position="193"/>
    </location>
</feature>
<reference evidence="2 3" key="1">
    <citation type="journal article" date="2020" name="Microorganisms">
        <title>Osmotic Adaptation and Compatible Solute Biosynthesis of Phototrophic Bacteria as Revealed from Genome Analyses.</title>
        <authorList>
            <person name="Imhoff J.F."/>
            <person name="Rahn T."/>
            <person name="Kunzel S."/>
            <person name="Keller A."/>
            <person name="Neulinger S.C."/>
        </authorList>
    </citation>
    <scope>NUCLEOTIDE SEQUENCE [LARGE SCALE GENOMIC DNA]</scope>
    <source>
        <strain evidence="2 3">DSM 15382</strain>
    </source>
</reference>
<feature type="signal peptide" evidence="1">
    <location>
        <begin position="1"/>
        <end position="16"/>
    </location>
</feature>
<protein>
    <recommendedName>
        <fullName evidence="4">PEP-CTERM protein-sorting domain-containing protein</fullName>
    </recommendedName>
</protein>